<protein>
    <submittedName>
        <fullName evidence="2">Uncharacterized protein</fullName>
    </submittedName>
</protein>
<feature type="compositionally biased region" description="Basic and acidic residues" evidence="1">
    <location>
        <begin position="87"/>
        <end position="102"/>
    </location>
</feature>
<dbReference type="PANTHER" id="PTHR10773:SF19">
    <property type="match status" value="1"/>
</dbReference>
<proteinExistence type="predicted"/>
<gene>
    <name evidence="2" type="ORF">RRG08_051237</name>
</gene>
<dbReference type="AlphaFoldDB" id="A0AAE0ZSC8"/>
<evidence type="ECO:0000313" key="2">
    <source>
        <dbReference type="EMBL" id="KAK3774695.1"/>
    </source>
</evidence>
<evidence type="ECO:0000313" key="3">
    <source>
        <dbReference type="Proteomes" id="UP001283361"/>
    </source>
</evidence>
<dbReference type="PANTHER" id="PTHR10773">
    <property type="entry name" value="DNA-DIRECTED RNA POLYMERASES I, II, AND III SUBUNIT RPABC2"/>
    <property type="match status" value="1"/>
</dbReference>
<keyword evidence="3" id="KW-1185">Reference proteome</keyword>
<sequence>MFQPTKAKKFLYPGTRVFDLFEAYQKDAQNNKKKMFGLSFFRNHFITNSFSVFVPKKDQCNICIKFKHGGVDVEDHKINKHVTNKNQARESKASDKNDEDPNHSVWTAGLQANLVSPKTNANAMYYKTELQVHNLTLYDLKNKNGYCYVWDETEGDLSSDMFAHIFYQHFKKILAGNPHLSTITIWNDSCGYQNRCTAVANMYYHLPLEMNVKVFQKCSVTLRWNVTQFTAQLKGHLQNFRLYSA</sequence>
<comment type="caution">
    <text evidence="2">The sequence shown here is derived from an EMBL/GenBank/DDBJ whole genome shotgun (WGS) entry which is preliminary data.</text>
</comment>
<reference evidence="2" key="1">
    <citation type="journal article" date="2023" name="G3 (Bethesda)">
        <title>A reference genome for the long-term kleptoplast-retaining sea slug Elysia crispata morphotype clarki.</title>
        <authorList>
            <person name="Eastman K.E."/>
            <person name="Pendleton A.L."/>
            <person name="Shaikh M.A."/>
            <person name="Suttiyut T."/>
            <person name="Ogas R."/>
            <person name="Tomko P."/>
            <person name="Gavelis G."/>
            <person name="Widhalm J.R."/>
            <person name="Wisecaver J.H."/>
        </authorList>
    </citation>
    <scope>NUCLEOTIDE SEQUENCE</scope>
    <source>
        <strain evidence="2">ECLA1</strain>
    </source>
</reference>
<dbReference type="EMBL" id="JAWDGP010003398">
    <property type="protein sequence ID" value="KAK3774695.1"/>
    <property type="molecule type" value="Genomic_DNA"/>
</dbReference>
<accession>A0AAE0ZSC8</accession>
<dbReference type="Proteomes" id="UP001283361">
    <property type="component" value="Unassembled WGS sequence"/>
</dbReference>
<organism evidence="2 3">
    <name type="scientific">Elysia crispata</name>
    <name type="common">lettuce slug</name>
    <dbReference type="NCBI Taxonomy" id="231223"/>
    <lineage>
        <taxon>Eukaryota</taxon>
        <taxon>Metazoa</taxon>
        <taxon>Spiralia</taxon>
        <taxon>Lophotrochozoa</taxon>
        <taxon>Mollusca</taxon>
        <taxon>Gastropoda</taxon>
        <taxon>Heterobranchia</taxon>
        <taxon>Euthyneura</taxon>
        <taxon>Panpulmonata</taxon>
        <taxon>Sacoglossa</taxon>
        <taxon>Placobranchoidea</taxon>
        <taxon>Plakobranchidae</taxon>
        <taxon>Elysia</taxon>
    </lineage>
</organism>
<name>A0AAE0ZSC8_9GAST</name>
<evidence type="ECO:0000256" key="1">
    <source>
        <dbReference type="SAM" id="MobiDB-lite"/>
    </source>
</evidence>
<feature type="region of interest" description="Disordered" evidence="1">
    <location>
        <begin position="81"/>
        <end position="102"/>
    </location>
</feature>